<gene>
    <name evidence="7" type="ORF">NESM_000405100</name>
</gene>
<evidence type="ECO:0000259" key="6">
    <source>
        <dbReference type="Pfam" id="PF00501"/>
    </source>
</evidence>
<protein>
    <submittedName>
        <fullName evidence="7">Long-chain-fatty-acid-CoA ligase</fullName>
    </submittedName>
</protein>
<dbReference type="AlphaFoldDB" id="A0AAW0EL50"/>
<dbReference type="InterPro" id="IPR020845">
    <property type="entry name" value="AMP-binding_CS"/>
</dbReference>
<dbReference type="PROSITE" id="PS00455">
    <property type="entry name" value="AMP_BINDING"/>
    <property type="match status" value="1"/>
</dbReference>
<dbReference type="GO" id="GO:0004467">
    <property type="term" value="F:long-chain fatty acid-CoA ligase activity"/>
    <property type="evidence" value="ECO:0007669"/>
    <property type="project" value="UniProtKB-EC"/>
</dbReference>
<keyword evidence="3" id="KW-0547">Nucleotide-binding</keyword>
<comment type="catalytic activity">
    <reaction evidence="5">
        <text>a long-chain fatty acid + ATP + CoA = a long-chain fatty acyl-CoA + AMP + diphosphate</text>
        <dbReference type="Rhea" id="RHEA:15421"/>
        <dbReference type="ChEBI" id="CHEBI:30616"/>
        <dbReference type="ChEBI" id="CHEBI:33019"/>
        <dbReference type="ChEBI" id="CHEBI:57287"/>
        <dbReference type="ChEBI" id="CHEBI:57560"/>
        <dbReference type="ChEBI" id="CHEBI:83139"/>
        <dbReference type="ChEBI" id="CHEBI:456215"/>
        <dbReference type="EC" id="6.2.1.3"/>
    </reaction>
</comment>
<sequence>MGGCVVSVMELQNIFSLVQYRDFEARRDYGVINERISADEADRSGVFRCARLTDAQHTECYNWYDGPNVLQRLSTICRERADQHAMAYRDVEKVAKESKTDDHGRTREWEVTYLRNPTYITYGEVWTRLVGFGRGLVELGLKKGSRVALYEETRWEWLVTMLGTWTQEMCGVTVYANLGEDALLYALKEAACEVLVCNGKSVGKLLALMAKSGVHDATIIYLDELPANVDTTSHRVIAWAEVLATGLRSTAPYTVPDDNDAEVLIMYTSGTTGNPKGVVHTIGAVTQGALGLDDRLTDLIGKEENETYIAYLPAAHIFEFTCENIMLLRGVLICFGNPRTLTDASAKPCGDLQAFNPFFFIGVPRIFETMKKAVEAKLPPVGTLQRQVFDHAYQSRLAALKDGKDTPYWNAKVFSVPRGLLGSKVRGICCGGAPLSDKTQEWMNVVFGHLVAQGYGMTESVCNAAVQRSGELKCEVGQLLRGVEARLLDTEYYKHTDTPHPRGELLLRGRFVFKGYYRQPEMTADAMLPGGWLRTGDVGEIDAQTGQLRIIGRVKALAKNVLGEYIALESLEALYCECAIVAPNGICVLVHPQRPFIAALVLTDEHKAMEFARLHRIDGAAWPAILTNPHFNKAVVAELAEVGRRAGKKPFELLKRVRILSDEWTPENNLVTASMKVRRSEIDKHYADVIAELFEEEA</sequence>
<dbReference type="Gene3D" id="3.40.50.12780">
    <property type="entry name" value="N-terminal domain of ligase-like"/>
    <property type="match status" value="1"/>
</dbReference>
<evidence type="ECO:0000256" key="1">
    <source>
        <dbReference type="ARBA" id="ARBA00006432"/>
    </source>
</evidence>
<dbReference type="GO" id="GO:0005524">
    <property type="term" value="F:ATP binding"/>
    <property type="evidence" value="ECO:0007669"/>
    <property type="project" value="UniProtKB-KW"/>
</dbReference>
<evidence type="ECO:0000256" key="3">
    <source>
        <dbReference type="ARBA" id="ARBA00022741"/>
    </source>
</evidence>
<evidence type="ECO:0000256" key="4">
    <source>
        <dbReference type="ARBA" id="ARBA00022840"/>
    </source>
</evidence>
<organism evidence="7 8">
    <name type="scientific">Novymonas esmeraldas</name>
    <dbReference type="NCBI Taxonomy" id="1808958"/>
    <lineage>
        <taxon>Eukaryota</taxon>
        <taxon>Discoba</taxon>
        <taxon>Euglenozoa</taxon>
        <taxon>Kinetoplastea</taxon>
        <taxon>Metakinetoplastina</taxon>
        <taxon>Trypanosomatida</taxon>
        <taxon>Trypanosomatidae</taxon>
        <taxon>Novymonas</taxon>
    </lineage>
</organism>
<dbReference type="SUPFAM" id="SSF56801">
    <property type="entry name" value="Acetyl-CoA synthetase-like"/>
    <property type="match status" value="1"/>
</dbReference>
<dbReference type="PANTHER" id="PTHR43272:SF83">
    <property type="entry name" value="ACYL-COA SYNTHETASE LONG-CHAIN, ISOFORM J"/>
    <property type="match status" value="1"/>
</dbReference>
<dbReference type="InterPro" id="IPR000873">
    <property type="entry name" value="AMP-dep_synth/lig_dom"/>
</dbReference>
<keyword evidence="8" id="KW-1185">Reference proteome</keyword>
<keyword evidence="2 7" id="KW-0436">Ligase</keyword>
<dbReference type="GO" id="GO:0016020">
    <property type="term" value="C:membrane"/>
    <property type="evidence" value="ECO:0007669"/>
    <property type="project" value="TreeGrafter"/>
</dbReference>
<reference evidence="7 8" key="1">
    <citation type="journal article" date="2021" name="MBio">
        <title>A New Model Trypanosomatid, Novymonas esmeraldas: Genomic Perception of Its 'Candidatus Pandoraea novymonadis' Endosymbiont.</title>
        <authorList>
            <person name="Zakharova A."/>
            <person name="Saura A."/>
            <person name="Butenko A."/>
            <person name="Podesvova L."/>
            <person name="Warmusova S."/>
            <person name="Kostygov A.Y."/>
            <person name="Nenarokova A."/>
            <person name="Lukes J."/>
            <person name="Opperdoes F.R."/>
            <person name="Yurchenko V."/>
        </authorList>
    </citation>
    <scope>NUCLEOTIDE SEQUENCE [LARGE SCALE GENOMIC DNA]</scope>
    <source>
        <strain evidence="7 8">E262AT.01</strain>
    </source>
</reference>
<evidence type="ECO:0000256" key="5">
    <source>
        <dbReference type="ARBA" id="ARBA00036813"/>
    </source>
</evidence>
<evidence type="ECO:0000313" key="7">
    <source>
        <dbReference type="EMBL" id="KAK7194843.1"/>
    </source>
</evidence>
<proteinExistence type="inferred from homology"/>
<dbReference type="PANTHER" id="PTHR43272">
    <property type="entry name" value="LONG-CHAIN-FATTY-ACID--COA LIGASE"/>
    <property type="match status" value="1"/>
</dbReference>
<dbReference type="EMBL" id="JAECZO010000043">
    <property type="protein sequence ID" value="KAK7194843.1"/>
    <property type="molecule type" value="Genomic_DNA"/>
</dbReference>
<comment type="caution">
    <text evidence="7">The sequence shown here is derived from an EMBL/GenBank/DDBJ whole genome shotgun (WGS) entry which is preliminary data.</text>
</comment>
<dbReference type="GO" id="GO:0005783">
    <property type="term" value="C:endoplasmic reticulum"/>
    <property type="evidence" value="ECO:0007669"/>
    <property type="project" value="TreeGrafter"/>
</dbReference>
<comment type="similarity">
    <text evidence="1">Belongs to the ATP-dependent AMP-binding enzyme family.</text>
</comment>
<accession>A0AAW0EL50</accession>
<dbReference type="Pfam" id="PF00501">
    <property type="entry name" value="AMP-binding"/>
    <property type="match status" value="1"/>
</dbReference>
<feature type="domain" description="AMP-dependent synthetase/ligase" evidence="6">
    <location>
        <begin position="115"/>
        <end position="517"/>
    </location>
</feature>
<keyword evidence="4" id="KW-0067">ATP-binding</keyword>
<name>A0AAW0EL50_9TRYP</name>
<evidence type="ECO:0000313" key="8">
    <source>
        <dbReference type="Proteomes" id="UP001430356"/>
    </source>
</evidence>
<evidence type="ECO:0000256" key="2">
    <source>
        <dbReference type="ARBA" id="ARBA00022598"/>
    </source>
</evidence>
<dbReference type="Proteomes" id="UP001430356">
    <property type="component" value="Unassembled WGS sequence"/>
</dbReference>
<dbReference type="InterPro" id="IPR042099">
    <property type="entry name" value="ANL_N_sf"/>
</dbReference>